<sequence length="302" mass="32532">MELGDEGLELSLGLSLNGRFGVDPGSSKLARSASISDLKNNLVVTSDCDGSKVFGSGVSRTCSLPVENKGDRKRKDAVMCDRLDELRRRRRRIENPKDVVPCEKANNSGVSGRNGLIGSPLNRSCNEATNGCLNGHDEIGVAGQWTMSRQQLLSQLSRRSESLESESQEIKGVHSDTSSRSVTSATPPRDKEHITPGISQERAKALASGRPRNGTTDEASEEGKRMMKAVLENMPGVSTKGDGPNGKRVEGFLYRYRKGGEVRIVCVCHGNFFTPAGFVKHAGGGDVSHPLKHIVVNTSPTM</sequence>
<comment type="caution">
    <text evidence="1">The sequence shown here is derived from an EMBL/GenBank/DDBJ whole genome shotgun (WGS) entry which is preliminary data.</text>
</comment>
<reference evidence="2" key="1">
    <citation type="journal article" date="2023" name="Front. Plant Sci.">
        <title>Chromosomal-level genome assembly of Melastoma candidum provides insights into trichome evolution.</title>
        <authorList>
            <person name="Zhong Y."/>
            <person name="Wu W."/>
            <person name="Sun C."/>
            <person name="Zou P."/>
            <person name="Liu Y."/>
            <person name="Dai S."/>
            <person name="Zhou R."/>
        </authorList>
    </citation>
    <scope>NUCLEOTIDE SEQUENCE [LARGE SCALE GENOMIC DNA]</scope>
</reference>
<keyword evidence="2" id="KW-1185">Reference proteome</keyword>
<organism evidence="1 2">
    <name type="scientific">Melastoma candidum</name>
    <dbReference type="NCBI Taxonomy" id="119954"/>
    <lineage>
        <taxon>Eukaryota</taxon>
        <taxon>Viridiplantae</taxon>
        <taxon>Streptophyta</taxon>
        <taxon>Embryophyta</taxon>
        <taxon>Tracheophyta</taxon>
        <taxon>Spermatophyta</taxon>
        <taxon>Magnoliopsida</taxon>
        <taxon>eudicotyledons</taxon>
        <taxon>Gunneridae</taxon>
        <taxon>Pentapetalae</taxon>
        <taxon>rosids</taxon>
        <taxon>malvids</taxon>
        <taxon>Myrtales</taxon>
        <taxon>Melastomataceae</taxon>
        <taxon>Melastomatoideae</taxon>
        <taxon>Melastomateae</taxon>
        <taxon>Melastoma</taxon>
    </lineage>
</organism>
<name>A0ACB9RBU0_9MYRT</name>
<evidence type="ECO:0000313" key="1">
    <source>
        <dbReference type="EMBL" id="KAI4375276.1"/>
    </source>
</evidence>
<dbReference type="Proteomes" id="UP001057402">
    <property type="component" value="Chromosome 4"/>
</dbReference>
<dbReference type="EMBL" id="CM042883">
    <property type="protein sequence ID" value="KAI4375276.1"/>
    <property type="molecule type" value="Genomic_DNA"/>
</dbReference>
<protein>
    <submittedName>
        <fullName evidence="1">Uncharacterized protein</fullName>
    </submittedName>
</protein>
<accession>A0ACB9RBU0</accession>
<proteinExistence type="predicted"/>
<evidence type="ECO:0000313" key="2">
    <source>
        <dbReference type="Proteomes" id="UP001057402"/>
    </source>
</evidence>
<gene>
    <name evidence="1" type="ORF">MLD38_013164</name>
</gene>